<evidence type="ECO:0000313" key="3">
    <source>
        <dbReference type="Proteomes" id="UP001596395"/>
    </source>
</evidence>
<dbReference type="PROSITE" id="PS51318">
    <property type="entry name" value="TAT"/>
    <property type="match status" value="1"/>
</dbReference>
<dbReference type="InterPro" id="IPR013211">
    <property type="entry name" value="LVIVD"/>
</dbReference>
<gene>
    <name evidence="2" type="ORF">ACFQGB_01580</name>
</gene>
<proteinExistence type="predicted"/>
<evidence type="ECO:0000313" key="2">
    <source>
        <dbReference type="EMBL" id="MFC6951542.1"/>
    </source>
</evidence>
<keyword evidence="3" id="KW-1185">Reference proteome</keyword>
<sequence length="418" mass="43819">MTDHARLTRRTAIKTSGLLAATALGSTASADPPGNGRRDDTLRLFSEAAVPGALEVSTQGTLAYVAVGDGLAVVDWHNPNRPAVVGGMTASAPAGGILDVKVDGDLAALASNGGPGITLVDVSDPTDPTELAFVDVGHHIHNCFLDDGYAYLTVNESGDAAFSESRTTIVDVSDPTDAAVVGEYRLKDDFPAFALGGQAACHDVYVQDDVLYQAFWDAGVVVADVSDPSDPELLAQFGNAPDADDPGFDGAGYLTRPGNAHYVQPSPDGDLVYVGAETFPGNVVTNPEDEDYGGIRIFDVSDGDDPRQVGEIRPPSVDAFRTSHNFDVTANRVHASWYDGGVTVHDVSDPTNPETRMRYRTEDTSFWGAVAERGFTVASDIGGGLVVLHEDRGRQSAPGFEGTGSPDTPMLGMGADAY</sequence>
<name>A0ABD5VEF0_9EURY</name>
<dbReference type="AlphaFoldDB" id="A0ABD5VEF0"/>
<accession>A0ABD5VEF0</accession>
<protein>
    <submittedName>
        <fullName evidence="2">LVIVD repeat-containing protein</fullName>
    </submittedName>
</protein>
<feature type="region of interest" description="Disordered" evidence="1">
    <location>
        <begin position="394"/>
        <end position="418"/>
    </location>
</feature>
<dbReference type="InterPro" id="IPR006311">
    <property type="entry name" value="TAT_signal"/>
</dbReference>
<reference evidence="2 3" key="1">
    <citation type="journal article" date="2019" name="Int. J. Syst. Evol. Microbiol.">
        <title>The Global Catalogue of Microorganisms (GCM) 10K type strain sequencing project: providing services to taxonomists for standard genome sequencing and annotation.</title>
        <authorList>
            <consortium name="The Broad Institute Genomics Platform"/>
            <consortium name="The Broad Institute Genome Sequencing Center for Infectious Disease"/>
            <person name="Wu L."/>
            <person name="Ma J."/>
        </authorList>
    </citation>
    <scope>NUCLEOTIDE SEQUENCE [LARGE SCALE GENOMIC DNA]</scope>
    <source>
        <strain evidence="2 3">GX26</strain>
    </source>
</reference>
<dbReference type="Pfam" id="PF08309">
    <property type="entry name" value="LVIVD"/>
    <property type="match status" value="5"/>
</dbReference>
<evidence type="ECO:0000256" key="1">
    <source>
        <dbReference type="SAM" id="MobiDB-lite"/>
    </source>
</evidence>
<comment type="caution">
    <text evidence="2">The sequence shown here is derived from an EMBL/GenBank/DDBJ whole genome shotgun (WGS) entry which is preliminary data.</text>
</comment>
<dbReference type="Proteomes" id="UP001596395">
    <property type="component" value="Unassembled WGS sequence"/>
</dbReference>
<dbReference type="RefSeq" id="WP_336348571.1">
    <property type="nucleotide sequence ID" value="NZ_JAZAQL010000001.1"/>
</dbReference>
<organism evidence="2 3">
    <name type="scientific">Halorubellus litoreus</name>
    <dbReference type="NCBI Taxonomy" id="755308"/>
    <lineage>
        <taxon>Archaea</taxon>
        <taxon>Methanobacteriati</taxon>
        <taxon>Methanobacteriota</taxon>
        <taxon>Stenosarchaea group</taxon>
        <taxon>Halobacteria</taxon>
        <taxon>Halobacteriales</taxon>
        <taxon>Halorubellaceae</taxon>
        <taxon>Halorubellus</taxon>
    </lineage>
</organism>
<dbReference type="SUPFAM" id="SSF75011">
    <property type="entry name" value="3-carboxy-cis,cis-mucoante lactonizing enzyme"/>
    <property type="match status" value="1"/>
</dbReference>
<dbReference type="EMBL" id="JBHSXN010000001">
    <property type="protein sequence ID" value="MFC6951542.1"/>
    <property type="molecule type" value="Genomic_DNA"/>
</dbReference>